<dbReference type="GO" id="GO:0012505">
    <property type="term" value="C:endomembrane system"/>
    <property type="evidence" value="ECO:0007669"/>
    <property type="project" value="UniProtKB-SubCell"/>
</dbReference>
<reference evidence="12" key="1">
    <citation type="submission" date="2022-07" db="EMBL/GenBank/DDBJ databases">
        <title>Chromosome-level genome of Muraenolepis orangiensis.</title>
        <authorList>
            <person name="Kim J."/>
        </authorList>
    </citation>
    <scope>NUCLEOTIDE SEQUENCE</scope>
    <source>
        <strain evidence="12">KU_S4_2022</strain>
        <tissue evidence="12">Muscle</tissue>
    </source>
</reference>
<comment type="subcellular location">
    <subcellularLocation>
        <location evidence="9">Endomembrane system</location>
        <topology evidence="9">Single-pass membrane protein</topology>
    </subcellularLocation>
    <subcellularLocation>
        <location evidence="1">Membrane</location>
        <topology evidence="1">Single-pass type II membrane protein</topology>
    </subcellularLocation>
</comment>
<evidence type="ECO:0000256" key="5">
    <source>
        <dbReference type="ARBA" id="ARBA00022692"/>
    </source>
</evidence>
<comment type="caution">
    <text evidence="12">The sequence shown here is derived from an EMBL/GenBank/DDBJ whole genome shotgun (WGS) entry which is preliminary data.</text>
</comment>
<evidence type="ECO:0000259" key="11">
    <source>
        <dbReference type="Pfam" id="PF02434"/>
    </source>
</evidence>
<evidence type="ECO:0000256" key="7">
    <source>
        <dbReference type="ARBA" id="ARBA00022989"/>
    </source>
</evidence>
<sequence>CDDAMNVISKNQLDLRQIVFVIQSQSNSFHVRRAERLRARVLQQAVDLTENPPVVLFLHSLSDNEGDWSILPLLPHFSNTFGKNSSWLVFLEEETNVKVVQLLQVLSKFDRRKEWFLGKPLHDEESTIIHHYAFAENPPVFKYPDFSAGWALSISLVQRLGNRIRDEPLKSDFTIDLKHEMALYIWDGGEGPRLTGVPELCTELQDSPSARSCATSLSSQPPACGEAVDKEDVFVAIKTCKKFHAERVPVVKQTWEKEAALLGYYSDHADPSIPTTNLGVPNTERGPQVGIFPCIFPVWVYHTSRLGRRSTTPHLTVPPSHRLTLLRLIATQPMFHRNTVCCYFSPHGLPGAYDAQAYYYDHHHNNNNWDSSRLSVVRRVSPVDFKMEYAVRTEFTTTQWREVSRPRRAVPSPEQCSVPASRMPNVS</sequence>
<evidence type="ECO:0000256" key="4">
    <source>
        <dbReference type="ARBA" id="ARBA00022679"/>
    </source>
</evidence>
<organism evidence="12 13">
    <name type="scientific">Muraenolepis orangiensis</name>
    <name type="common">Patagonian moray cod</name>
    <dbReference type="NCBI Taxonomy" id="630683"/>
    <lineage>
        <taxon>Eukaryota</taxon>
        <taxon>Metazoa</taxon>
        <taxon>Chordata</taxon>
        <taxon>Craniata</taxon>
        <taxon>Vertebrata</taxon>
        <taxon>Euteleostomi</taxon>
        <taxon>Actinopterygii</taxon>
        <taxon>Neopterygii</taxon>
        <taxon>Teleostei</taxon>
        <taxon>Neoteleostei</taxon>
        <taxon>Acanthomorphata</taxon>
        <taxon>Zeiogadaria</taxon>
        <taxon>Gadariae</taxon>
        <taxon>Gadiformes</taxon>
        <taxon>Muraenolepidoidei</taxon>
        <taxon>Muraenolepididae</taxon>
        <taxon>Muraenolepis</taxon>
    </lineage>
</organism>
<evidence type="ECO:0000256" key="6">
    <source>
        <dbReference type="ARBA" id="ARBA00022968"/>
    </source>
</evidence>
<keyword evidence="4" id="KW-0808">Transferase</keyword>
<evidence type="ECO:0000256" key="10">
    <source>
        <dbReference type="SAM" id="MobiDB-lite"/>
    </source>
</evidence>
<dbReference type="EMBL" id="JANIIK010000114">
    <property type="protein sequence ID" value="KAJ3591492.1"/>
    <property type="molecule type" value="Genomic_DNA"/>
</dbReference>
<feature type="non-terminal residue" evidence="12">
    <location>
        <position position="1"/>
    </location>
</feature>
<feature type="region of interest" description="Disordered" evidence="10">
    <location>
        <begin position="406"/>
        <end position="427"/>
    </location>
</feature>
<dbReference type="GO" id="GO:0016757">
    <property type="term" value="F:glycosyltransferase activity"/>
    <property type="evidence" value="ECO:0007669"/>
    <property type="project" value="UniProtKB-KW"/>
</dbReference>
<dbReference type="Gene3D" id="3.90.550.50">
    <property type="match status" value="2"/>
</dbReference>
<dbReference type="GO" id="GO:0016020">
    <property type="term" value="C:membrane"/>
    <property type="evidence" value="ECO:0007669"/>
    <property type="project" value="UniProtKB-SubCell"/>
</dbReference>
<keyword evidence="5" id="KW-0812">Transmembrane</keyword>
<protein>
    <recommendedName>
        <fullName evidence="11">Fringe-like glycosyltransferase domain-containing protein</fullName>
    </recommendedName>
</protein>
<dbReference type="PANTHER" id="PTHR10811">
    <property type="entry name" value="FRINGE-RELATED"/>
    <property type="match status" value="1"/>
</dbReference>
<evidence type="ECO:0000256" key="8">
    <source>
        <dbReference type="ARBA" id="ARBA00023136"/>
    </source>
</evidence>
<dbReference type="Pfam" id="PF02434">
    <property type="entry name" value="Fringe"/>
    <property type="match status" value="2"/>
</dbReference>
<dbReference type="InterPro" id="IPR003378">
    <property type="entry name" value="Fringe-like_glycosylTrfase"/>
</dbReference>
<feature type="domain" description="Fringe-like glycosyltransferase" evidence="11">
    <location>
        <begin position="227"/>
        <end position="287"/>
    </location>
</feature>
<name>A0A9Q0I8Z4_9TELE</name>
<evidence type="ECO:0000313" key="12">
    <source>
        <dbReference type="EMBL" id="KAJ3591492.1"/>
    </source>
</evidence>
<keyword evidence="13" id="KW-1185">Reference proteome</keyword>
<proteinExistence type="inferred from homology"/>
<keyword evidence="6" id="KW-0735">Signal-anchor</keyword>
<keyword evidence="3" id="KW-0328">Glycosyltransferase</keyword>
<dbReference type="AlphaFoldDB" id="A0A9Q0I8Z4"/>
<accession>A0A9Q0I8Z4</accession>
<evidence type="ECO:0000256" key="1">
    <source>
        <dbReference type="ARBA" id="ARBA00004606"/>
    </source>
</evidence>
<feature type="domain" description="Fringe-like glycosyltransferase" evidence="11">
    <location>
        <begin position="81"/>
        <end position="166"/>
    </location>
</feature>
<evidence type="ECO:0000256" key="3">
    <source>
        <dbReference type="ARBA" id="ARBA00022676"/>
    </source>
</evidence>
<keyword evidence="8" id="KW-0472">Membrane</keyword>
<dbReference type="OrthoDB" id="421979at2759"/>
<evidence type="ECO:0000313" key="13">
    <source>
        <dbReference type="Proteomes" id="UP001148018"/>
    </source>
</evidence>
<dbReference type="Proteomes" id="UP001148018">
    <property type="component" value="Unassembled WGS sequence"/>
</dbReference>
<evidence type="ECO:0000256" key="2">
    <source>
        <dbReference type="ARBA" id="ARBA00008661"/>
    </source>
</evidence>
<keyword evidence="7" id="KW-1133">Transmembrane helix</keyword>
<gene>
    <name evidence="12" type="ORF">NHX12_009436</name>
</gene>
<evidence type="ECO:0000256" key="9">
    <source>
        <dbReference type="ARBA" id="ARBA00037847"/>
    </source>
</evidence>
<comment type="similarity">
    <text evidence="2">Belongs to the glycosyltransferase 31 family.</text>
</comment>